<proteinExistence type="predicted"/>
<reference evidence="2" key="1">
    <citation type="journal article" date="2020" name="Stud. Mycol.">
        <title>101 Dothideomycetes genomes: a test case for predicting lifestyles and emergence of pathogens.</title>
        <authorList>
            <person name="Haridas S."/>
            <person name="Albert R."/>
            <person name="Binder M."/>
            <person name="Bloem J."/>
            <person name="Labutti K."/>
            <person name="Salamov A."/>
            <person name="Andreopoulos B."/>
            <person name="Baker S."/>
            <person name="Barry K."/>
            <person name="Bills G."/>
            <person name="Bluhm B."/>
            <person name="Cannon C."/>
            <person name="Castanera R."/>
            <person name="Culley D."/>
            <person name="Daum C."/>
            <person name="Ezra D."/>
            <person name="Gonzalez J."/>
            <person name="Henrissat B."/>
            <person name="Kuo A."/>
            <person name="Liang C."/>
            <person name="Lipzen A."/>
            <person name="Lutzoni F."/>
            <person name="Magnuson J."/>
            <person name="Mondo S."/>
            <person name="Nolan M."/>
            <person name="Ohm R."/>
            <person name="Pangilinan J."/>
            <person name="Park H.-J."/>
            <person name="Ramirez L."/>
            <person name="Alfaro M."/>
            <person name="Sun H."/>
            <person name="Tritt A."/>
            <person name="Yoshinaga Y."/>
            <person name="Zwiers L.-H."/>
            <person name="Turgeon B."/>
            <person name="Goodwin S."/>
            <person name="Spatafora J."/>
            <person name="Crous P."/>
            <person name="Grigoriev I."/>
        </authorList>
    </citation>
    <scope>NUCLEOTIDE SEQUENCE</scope>
    <source>
        <strain evidence="2">CBS 125425</strain>
    </source>
</reference>
<dbReference type="EMBL" id="ML996123">
    <property type="protein sequence ID" value="KAF2736595.1"/>
    <property type="molecule type" value="Genomic_DNA"/>
</dbReference>
<keyword evidence="3" id="KW-1185">Reference proteome</keyword>
<dbReference type="AlphaFoldDB" id="A0A9P4R1V2"/>
<organism evidence="2 3">
    <name type="scientific">Polyplosphaeria fusca</name>
    <dbReference type="NCBI Taxonomy" id="682080"/>
    <lineage>
        <taxon>Eukaryota</taxon>
        <taxon>Fungi</taxon>
        <taxon>Dikarya</taxon>
        <taxon>Ascomycota</taxon>
        <taxon>Pezizomycotina</taxon>
        <taxon>Dothideomycetes</taxon>
        <taxon>Pleosporomycetidae</taxon>
        <taxon>Pleosporales</taxon>
        <taxon>Tetraplosphaeriaceae</taxon>
        <taxon>Polyplosphaeria</taxon>
    </lineage>
</organism>
<dbReference type="Proteomes" id="UP000799444">
    <property type="component" value="Unassembled WGS sequence"/>
</dbReference>
<feature type="region of interest" description="Disordered" evidence="1">
    <location>
        <begin position="164"/>
        <end position="192"/>
    </location>
</feature>
<evidence type="ECO:0000313" key="2">
    <source>
        <dbReference type="EMBL" id="KAF2736595.1"/>
    </source>
</evidence>
<name>A0A9P4R1V2_9PLEO</name>
<gene>
    <name evidence="2" type="ORF">EJ04DRAFT_562269</name>
</gene>
<sequence length="192" mass="20723">MHPYPGQPGNASNQNCGAPQQLYNVPHYVYEQQVRSYNVAPPPYGEASHTSHHHVEQCLKITHILASPRATMDANTPPSEAESDDQSAPMSTYRIEVNSEIRALGNGNLVSSPPHSRTAVADAMQHVSQQGGKAKQVHIKIKSGIHVKGDRNVIGEGLPERIKQFNNQGKAQGPVQGQVQGEIQGGQSRDAA</sequence>
<feature type="compositionally biased region" description="Low complexity" evidence="1">
    <location>
        <begin position="168"/>
        <end position="192"/>
    </location>
</feature>
<feature type="region of interest" description="Disordered" evidence="1">
    <location>
        <begin position="70"/>
        <end position="90"/>
    </location>
</feature>
<evidence type="ECO:0000256" key="1">
    <source>
        <dbReference type="SAM" id="MobiDB-lite"/>
    </source>
</evidence>
<evidence type="ECO:0000313" key="3">
    <source>
        <dbReference type="Proteomes" id="UP000799444"/>
    </source>
</evidence>
<protein>
    <submittedName>
        <fullName evidence="2">Uncharacterized protein</fullName>
    </submittedName>
</protein>
<accession>A0A9P4R1V2</accession>
<comment type="caution">
    <text evidence="2">The sequence shown here is derived from an EMBL/GenBank/DDBJ whole genome shotgun (WGS) entry which is preliminary data.</text>
</comment>